<dbReference type="Gene3D" id="1.20.1440.230">
    <property type="entry name" value="NADH-ubiquinone oxidoreductase 51kDa subunit, iron-sulphur binding domain"/>
    <property type="match status" value="1"/>
</dbReference>
<dbReference type="KEGG" id="pmai:CF386_04965"/>
<dbReference type="InterPro" id="IPR037207">
    <property type="entry name" value="Nuop51_4Fe4S-bd_sf"/>
</dbReference>
<feature type="domain" description="NADH-ubiquinone oxidoreductase 51kDa subunit iron-sulphur binding" evidence="11">
    <location>
        <begin position="325"/>
        <end position="370"/>
    </location>
</feature>
<dbReference type="FunFam" id="1.20.1440.230:FF:000001">
    <property type="entry name" value="Mitochondrial NADH dehydrogenase flavoprotein 1"/>
    <property type="match status" value="1"/>
</dbReference>
<keyword evidence="8" id="KW-0411">Iron-sulfur</keyword>
<evidence type="ECO:0000313" key="13">
    <source>
        <dbReference type="Proteomes" id="UP000242175"/>
    </source>
</evidence>
<dbReference type="EMBL" id="CP022355">
    <property type="protein sequence ID" value="ASK78401.1"/>
    <property type="molecule type" value="Genomic_DNA"/>
</dbReference>
<evidence type="ECO:0000256" key="4">
    <source>
        <dbReference type="ARBA" id="ARBA00019901"/>
    </source>
</evidence>
<keyword evidence="5" id="KW-0004">4Fe-4S</keyword>
<dbReference type="Gene3D" id="6.10.250.1450">
    <property type="match status" value="1"/>
</dbReference>
<proteinExistence type="inferred from homology"/>
<dbReference type="SUPFAM" id="SSF142984">
    <property type="entry name" value="Nqo1 middle domain-like"/>
    <property type="match status" value="1"/>
</dbReference>
<organism evidence="12 13">
    <name type="scientific">Paraphotobacterium marinum</name>
    <dbReference type="NCBI Taxonomy" id="1755811"/>
    <lineage>
        <taxon>Bacteria</taxon>
        <taxon>Pseudomonadati</taxon>
        <taxon>Pseudomonadota</taxon>
        <taxon>Gammaproteobacteria</taxon>
        <taxon>Vibrionales</taxon>
        <taxon>Vibrionaceae</taxon>
        <taxon>Paraphotobacterium</taxon>
    </lineage>
</organism>
<keyword evidence="7" id="KW-0408">Iron</keyword>
<dbReference type="GO" id="GO:0046872">
    <property type="term" value="F:metal ion binding"/>
    <property type="evidence" value="ECO:0007669"/>
    <property type="project" value="UniProtKB-KW"/>
</dbReference>
<dbReference type="GO" id="GO:0010181">
    <property type="term" value="F:FMN binding"/>
    <property type="evidence" value="ECO:0007669"/>
    <property type="project" value="InterPro"/>
</dbReference>
<dbReference type="GO" id="GO:0008137">
    <property type="term" value="F:NADH dehydrogenase (ubiquinone) activity"/>
    <property type="evidence" value="ECO:0007669"/>
    <property type="project" value="InterPro"/>
</dbReference>
<sequence length="422" mass="45914">MEKILSRNFDEKEPLDLSGFRDKGGYASLNKILGRPRNELIQEVKDSGLRGCGGAGFPTGVKWSFLAKDAPHPIYLVINLDESEPGSCKDREILYRDPHTIIEGVIASGYVLGADKAFVFVRGEYRIGAEKLEKAVNEARDAGYLGKNILGSGYSLDIDVHLSAGRYICGEETALLNALEGRRGNPRSKPPFPIVSGLWGKPTIVNNVETVSHVPYILTKGPEWFKGQGVNGGAGTHIYQVSGCVKNPGTFELPMGVTARELIFEHAGGMLEGRELVAFQPGGTSTPLMLPEHLDIPLTWDGPSTVGSRLGTGGLIVMDDSICPIDFLINVVTFYAMESCGFCTPCRDGLPYLVHVLKKFEEGTATSKDFDLVSELCDTIYPSTHCAHAPGAVMPVQGAIQQFKHIFEEHIQMKHCKYKGGL</sequence>
<dbReference type="InterPro" id="IPR037225">
    <property type="entry name" value="Nuo51_FMN-bd_sf"/>
</dbReference>
<evidence type="ECO:0000256" key="5">
    <source>
        <dbReference type="ARBA" id="ARBA00022485"/>
    </source>
</evidence>
<evidence type="ECO:0000256" key="6">
    <source>
        <dbReference type="ARBA" id="ARBA00022723"/>
    </source>
</evidence>
<reference evidence="12 13" key="1">
    <citation type="journal article" date="2016" name="Int. J. Syst. Evol. Microbiol.">
        <title>Paraphotobacterium marinum gen. nov., sp. nov., a member of the family Vibrionaceae, isolated from surface seawater.</title>
        <authorList>
            <person name="Huang Z."/>
            <person name="Dong C."/>
            <person name="Shao Z."/>
        </authorList>
    </citation>
    <scope>NUCLEOTIDE SEQUENCE [LARGE SCALE GENOMIC DNA]</scope>
    <source>
        <strain evidence="12 13">NSCS20N07D</strain>
    </source>
</reference>
<dbReference type="Proteomes" id="UP000242175">
    <property type="component" value="Chromosome large"/>
</dbReference>
<dbReference type="Pfam" id="PF10531">
    <property type="entry name" value="SLBB"/>
    <property type="match status" value="1"/>
</dbReference>
<comment type="similarity">
    <text evidence="3">Belongs to the complex I 51 kDa subunit family.</text>
</comment>
<evidence type="ECO:0000313" key="12">
    <source>
        <dbReference type="EMBL" id="ASK78401.1"/>
    </source>
</evidence>
<dbReference type="Pfam" id="PF10589">
    <property type="entry name" value="NADH_4Fe-4S"/>
    <property type="match status" value="1"/>
</dbReference>
<dbReference type="SUPFAM" id="SSF142019">
    <property type="entry name" value="Nqo1 FMN-binding domain-like"/>
    <property type="match status" value="1"/>
</dbReference>
<evidence type="ECO:0000256" key="8">
    <source>
        <dbReference type="ARBA" id="ARBA00023014"/>
    </source>
</evidence>
<dbReference type="GO" id="GO:0051539">
    <property type="term" value="F:4 iron, 4 sulfur cluster binding"/>
    <property type="evidence" value="ECO:0007669"/>
    <property type="project" value="UniProtKB-KW"/>
</dbReference>
<evidence type="ECO:0000256" key="7">
    <source>
        <dbReference type="ARBA" id="ARBA00023004"/>
    </source>
</evidence>
<dbReference type="PROSITE" id="PS00645">
    <property type="entry name" value="COMPLEX1_51K_2"/>
    <property type="match status" value="1"/>
</dbReference>
<evidence type="ECO:0000259" key="11">
    <source>
        <dbReference type="SMART" id="SM00928"/>
    </source>
</evidence>
<keyword evidence="6" id="KW-0479">Metal-binding</keyword>
<dbReference type="SUPFAM" id="SSF140490">
    <property type="entry name" value="Nqo1C-terminal domain-like"/>
    <property type="match status" value="1"/>
</dbReference>
<dbReference type="SMART" id="SM00928">
    <property type="entry name" value="NADH_4Fe-4S"/>
    <property type="match status" value="1"/>
</dbReference>
<accession>A0A220VDQ0</accession>
<dbReference type="PANTHER" id="PTHR43578:SF3">
    <property type="entry name" value="NADH-QUINONE OXIDOREDUCTASE SUBUNIT F"/>
    <property type="match status" value="1"/>
</dbReference>
<evidence type="ECO:0000256" key="9">
    <source>
        <dbReference type="ARBA" id="ARBA00031578"/>
    </source>
</evidence>
<dbReference type="PANTHER" id="PTHR43578">
    <property type="entry name" value="NADH-QUINONE OXIDOREDUCTASE SUBUNIT F"/>
    <property type="match status" value="1"/>
</dbReference>
<comment type="cofactor">
    <cofactor evidence="2">
        <name>[4Fe-4S] cluster</name>
        <dbReference type="ChEBI" id="CHEBI:49883"/>
    </cofactor>
</comment>
<dbReference type="FunFam" id="3.40.50.11540:FF:000001">
    <property type="entry name" value="NADH dehydrogenase [ubiquinone] flavoprotein 1, mitochondrial"/>
    <property type="match status" value="1"/>
</dbReference>
<evidence type="ECO:0000256" key="10">
    <source>
        <dbReference type="ARBA" id="ARBA00032787"/>
    </source>
</evidence>
<dbReference type="NCBIfam" id="NF010120">
    <property type="entry name" value="PRK13596.1"/>
    <property type="match status" value="1"/>
</dbReference>
<comment type="cofactor">
    <cofactor evidence="1">
        <name>FMN</name>
        <dbReference type="ChEBI" id="CHEBI:58210"/>
    </cofactor>
</comment>
<dbReference type="OrthoDB" id="9805533at2"/>
<gene>
    <name evidence="12" type="ORF">CF386_04965</name>
</gene>
<evidence type="ECO:0000256" key="1">
    <source>
        <dbReference type="ARBA" id="ARBA00001917"/>
    </source>
</evidence>
<keyword evidence="13" id="KW-1185">Reference proteome</keyword>
<dbReference type="InterPro" id="IPR019575">
    <property type="entry name" value="Nuop51_4Fe4S-bd"/>
</dbReference>
<dbReference type="Pfam" id="PF01512">
    <property type="entry name" value="Complex1_51K"/>
    <property type="match status" value="1"/>
</dbReference>
<dbReference type="InterPro" id="IPR011538">
    <property type="entry name" value="Nuo51_FMN-bd"/>
</dbReference>
<dbReference type="InterPro" id="IPR019554">
    <property type="entry name" value="Soluble_ligand-bd"/>
</dbReference>
<evidence type="ECO:0000256" key="2">
    <source>
        <dbReference type="ARBA" id="ARBA00001966"/>
    </source>
</evidence>
<dbReference type="InterPro" id="IPR001949">
    <property type="entry name" value="NADH-UbQ_OxRdtase_51kDa_CS"/>
</dbReference>
<dbReference type="AlphaFoldDB" id="A0A220VDQ0"/>
<protein>
    <recommendedName>
        <fullName evidence="4">NADH-quinone oxidoreductase subunit F</fullName>
    </recommendedName>
    <alternativeName>
        <fullName evidence="9">NADH dehydrogenase I subunit F</fullName>
    </alternativeName>
    <alternativeName>
        <fullName evidence="10">NDH-1 subunit F</fullName>
    </alternativeName>
</protein>
<dbReference type="Gene3D" id="3.10.20.600">
    <property type="match status" value="1"/>
</dbReference>
<dbReference type="RefSeq" id="WP_089073309.1">
    <property type="nucleotide sequence ID" value="NZ_CBCSAM010000001.1"/>
</dbReference>
<dbReference type="Gene3D" id="3.40.50.11540">
    <property type="entry name" value="NADH-ubiquinone oxidoreductase 51kDa subunit"/>
    <property type="match status" value="1"/>
</dbReference>
<name>A0A220VDQ0_9GAMM</name>
<evidence type="ECO:0000256" key="3">
    <source>
        <dbReference type="ARBA" id="ARBA00007523"/>
    </source>
</evidence>